<protein>
    <submittedName>
        <fullName evidence="1">Uncharacterized protein</fullName>
    </submittedName>
</protein>
<proteinExistence type="predicted"/>
<reference evidence="1" key="1">
    <citation type="submission" date="2020-08" db="EMBL/GenBank/DDBJ databases">
        <title>Genome public.</title>
        <authorList>
            <person name="Liu C."/>
            <person name="Sun Q."/>
        </authorList>
    </citation>
    <scope>NUCLEOTIDE SEQUENCE</scope>
    <source>
        <strain evidence="1">NSJ-33</strain>
    </source>
</reference>
<accession>A0A926E146</accession>
<name>A0A926E146_9FIRM</name>
<dbReference type="AlphaFoldDB" id="A0A926E146"/>
<gene>
    <name evidence="1" type="ORF">H8710_06300</name>
</gene>
<dbReference type="RefSeq" id="WP_249294595.1">
    <property type="nucleotide sequence ID" value="NZ_JACRSV010000001.1"/>
</dbReference>
<dbReference type="EMBL" id="JACRSV010000001">
    <property type="protein sequence ID" value="MBC8559684.1"/>
    <property type="molecule type" value="Genomic_DNA"/>
</dbReference>
<organism evidence="1 2">
    <name type="scientific">Fumia xinanensis</name>
    <dbReference type="NCBI Taxonomy" id="2763659"/>
    <lineage>
        <taxon>Bacteria</taxon>
        <taxon>Bacillati</taxon>
        <taxon>Bacillota</taxon>
        <taxon>Clostridia</taxon>
        <taxon>Eubacteriales</taxon>
        <taxon>Oscillospiraceae</taxon>
        <taxon>Fumia</taxon>
    </lineage>
</organism>
<dbReference type="Proteomes" id="UP000610760">
    <property type="component" value="Unassembled WGS sequence"/>
</dbReference>
<evidence type="ECO:0000313" key="2">
    <source>
        <dbReference type="Proteomes" id="UP000610760"/>
    </source>
</evidence>
<comment type="caution">
    <text evidence="1">The sequence shown here is derived from an EMBL/GenBank/DDBJ whole genome shotgun (WGS) entry which is preliminary data.</text>
</comment>
<sequence>MKASPPTVLGDVSWICGRAMPAPTVFRGGLRVKAGVFWDSSRYDDEKTAFTKGGVGGKGYEGQ</sequence>
<keyword evidence="2" id="KW-1185">Reference proteome</keyword>
<evidence type="ECO:0000313" key="1">
    <source>
        <dbReference type="EMBL" id="MBC8559684.1"/>
    </source>
</evidence>